<comment type="caution">
    <text evidence="7">The sequence shown here is derived from an EMBL/GenBank/DDBJ whole genome shotgun (WGS) entry which is preliminary data.</text>
</comment>
<feature type="compositionally biased region" description="Basic residues" evidence="5">
    <location>
        <begin position="662"/>
        <end position="671"/>
    </location>
</feature>
<evidence type="ECO:0000256" key="4">
    <source>
        <dbReference type="SAM" id="Coils"/>
    </source>
</evidence>
<accession>A0A7I8VKW3</accession>
<keyword evidence="8" id="KW-1185">Reference proteome</keyword>
<dbReference type="EMBL" id="CAJFCJ010000007">
    <property type="protein sequence ID" value="CAD5116930.1"/>
    <property type="molecule type" value="Genomic_DNA"/>
</dbReference>
<reference evidence="7 8" key="1">
    <citation type="submission" date="2020-08" db="EMBL/GenBank/DDBJ databases">
        <authorList>
            <person name="Hejnol A."/>
        </authorList>
    </citation>
    <scope>NUCLEOTIDE SEQUENCE [LARGE SCALE GENOMIC DNA]</scope>
</reference>
<feature type="compositionally biased region" description="Polar residues" evidence="5">
    <location>
        <begin position="440"/>
        <end position="462"/>
    </location>
</feature>
<feature type="compositionally biased region" description="Pro residues" evidence="5">
    <location>
        <begin position="707"/>
        <end position="720"/>
    </location>
</feature>
<feature type="region of interest" description="Disordered" evidence="5">
    <location>
        <begin position="540"/>
        <end position="572"/>
    </location>
</feature>
<feature type="compositionally biased region" description="Low complexity" evidence="5">
    <location>
        <begin position="879"/>
        <end position="897"/>
    </location>
</feature>
<comment type="similarity">
    <text evidence="1">Belongs to the FAM193 family.</text>
</comment>
<feature type="compositionally biased region" description="Basic and acidic residues" evidence="5">
    <location>
        <begin position="672"/>
        <end position="684"/>
    </location>
</feature>
<dbReference type="InterPro" id="IPR031802">
    <property type="entry name" value="FAM193_C"/>
</dbReference>
<feature type="region of interest" description="Disordered" evidence="5">
    <location>
        <begin position="417"/>
        <end position="485"/>
    </location>
</feature>
<evidence type="ECO:0000313" key="8">
    <source>
        <dbReference type="Proteomes" id="UP000549394"/>
    </source>
</evidence>
<gene>
    <name evidence="7" type="ORF">DGYR_LOCUS5509</name>
</gene>
<keyword evidence="3 4" id="KW-0175">Coiled coil</keyword>
<dbReference type="InterPro" id="IPR029717">
    <property type="entry name" value="FAM193"/>
</dbReference>
<evidence type="ECO:0000259" key="6">
    <source>
        <dbReference type="Pfam" id="PF15914"/>
    </source>
</evidence>
<feature type="domain" description="FAM193 C-terminal" evidence="6">
    <location>
        <begin position="951"/>
        <end position="1002"/>
    </location>
</feature>
<organism evidence="7 8">
    <name type="scientific">Dimorphilus gyrociliatus</name>
    <dbReference type="NCBI Taxonomy" id="2664684"/>
    <lineage>
        <taxon>Eukaryota</taxon>
        <taxon>Metazoa</taxon>
        <taxon>Spiralia</taxon>
        <taxon>Lophotrochozoa</taxon>
        <taxon>Annelida</taxon>
        <taxon>Polychaeta</taxon>
        <taxon>Polychaeta incertae sedis</taxon>
        <taxon>Dinophilidae</taxon>
        <taxon>Dimorphilus</taxon>
    </lineage>
</organism>
<feature type="coiled-coil region" evidence="4">
    <location>
        <begin position="287"/>
        <end position="357"/>
    </location>
</feature>
<dbReference type="Proteomes" id="UP000549394">
    <property type="component" value="Unassembled WGS sequence"/>
</dbReference>
<evidence type="ECO:0000256" key="3">
    <source>
        <dbReference type="ARBA" id="ARBA00023054"/>
    </source>
</evidence>
<dbReference type="AlphaFoldDB" id="A0A7I8VKW3"/>
<evidence type="ECO:0000313" key="7">
    <source>
        <dbReference type="EMBL" id="CAD5116930.1"/>
    </source>
</evidence>
<proteinExistence type="inferred from homology"/>
<dbReference type="OrthoDB" id="10044608at2759"/>
<evidence type="ECO:0000256" key="1">
    <source>
        <dbReference type="ARBA" id="ARBA00009689"/>
    </source>
</evidence>
<feature type="compositionally biased region" description="Basic and acidic residues" evidence="5">
    <location>
        <begin position="916"/>
        <end position="932"/>
    </location>
</feature>
<protein>
    <submittedName>
        <fullName evidence="7">DgyrCDS5770</fullName>
    </submittedName>
</protein>
<keyword evidence="2" id="KW-0597">Phosphoprotein</keyword>
<feature type="compositionally biased region" description="Low complexity" evidence="5">
    <location>
        <begin position="685"/>
        <end position="699"/>
    </location>
</feature>
<evidence type="ECO:0000256" key="2">
    <source>
        <dbReference type="ARBA" id="ARBA00022553"/>
    </source>
</evidence>
<name>A0A7I8VKW3_9ANNE</name>
<sequence length="1003" mass="113724">MSSSKTKINIKKISRKSKVASNASSHCQSREKYLENGFERADIADLKLRKNSSEKRHGNEFFHSCYSYRDVCKHSIDFYICASCKCYLNRNDNVWKNGRDCVCEDCKGKLTLNGDWKPLVMNNNSCQKSKRYESFDQDGWDNIAQNIRAILQGDKFNDNGETKLLIAEICKEDESLVLTRLMELAYDWMMERKKHLTGIIGQTSTSIDESTCHLRLLLSQFHNLEHVAKRLQPVIEPLQGQMTRFTLSLGLYLRYLFKIHIGQDERVVSFLTSIEENCKKVKLSNMAAEFRRTMKEVDDDYEDLINKITSEREDVIDYRETILSEDFAFFKEQRKLLLQKSGKHEENEETAREMEEELRNILSGCHSAQEICPNCKIERSCCCSECCIAHFITCGIFDTSTECTPSRKLQFELDSIKPPSMSSASSASDYESTVEEPLNVENSTSNHAYSRNNYSPPLNENNDYYIASSAPASPEPDPQNNDCNCQECSSQPPIDKFRSMSLEQTSLYELHTHTEASPKLCANCGQNNLTNDIATNTTISVQRSKRATSETSLKQQAKHQHQQHQEADESNGDQCEKQGKFCDCCYCEFFGHSNPAAPQVSKNYVEMRDKLRQRLKKKKETSAPDRGCKSGGSNKASYDLRDANVDELVAFIEGDSKEKSAKAQKRARQKQKKLEEKAKRETQRSHSASSTIRSSSTKTSNERSTPSPSPLSPSSPPQPPSYSTIPTSNPSEFQLQIRADGQLHFVSPTRGERKVAVAKRKHPERKACGILQNSGISSQHYLKVKRSQTIDSSAKLALDFFHQPDLSTLEKVFSERLQPLPQERLERKNKEGSMQTAVDVAPQMPIQDILSLEQQQIRQKKKATRKTTAVTTLATTTTTVASTATESPAATTSTSSKRVNSESEGSPVAPETRQVNGDEKSDRKISPKSDASRKKKNKKKNGEGGGEDYMDVFNPKLDEKELDDAERELEQFKKFCQESSTIKPERRKKLNINYKDLVVKRKQ</sequence>
<dbReference type="Pfam" id="PF15914">
    <property type="entry name" value="FAM193_C"/>
    <property type="match status" value="1"/>
</dbReference>
<dbReference type="PANTHER" id="PTHR15109">
    <property type="entry name" value="AGAP004327-PA"/>
    <property type="match status" value="1"/>
</dbReference>
<evidence type="ECO:0000256" key="5">
    <source>
        <dbReference type="SAM" id="MobiDB-lite"/>
    </source>
</evidence>
<feature type="region of interest" description="Disordered" evidence="5">
    <location>
        <begin position="656"/>
        <end position="729"/>
    </location>
</feature>
<dbReference type="PANTHER" id="PTHR15109:SF4">
    <property type="entry name" value="FAM193 C-TERMINAL DOMAIN-CONTAINING PROTEIN"/>
    <property type="match status" value="1"/>
</dbReference>
<feature type="region of interest" description="Disordered" evidence="5">
    <location>
        <begin position="613"/>
        <end position="638"/>
    </location>
</feature>
<feature type="region of interest" description="Disordered" evidence="5">
    <location>
        <begin position="879"/>
        <end position="960"/>
    </location>
</feature>